<dbReference type="PANTHER" id="PTHR34846">
    <property type="entry name" value="4-CARBOXYMUCONOLACTONE DECARBOXYLASE FAMILY PROTEIN (AFU_ORTHOLOGUE AFUA_6G11590)"/>
    <property type="match status" value="1"/>
</dbReference>
<name>A0A381YQ77_9ZZZZ</name>
<dbReference type="PANTHER" id="PTHR34846:SF11">
    <property type="entry name" value="4-CARBOXYMUCONOLACTONE DECARBOXYLASE FAMILY PROTEIN (AFU_ORTHOLOGUE AFUA_6G11590)"/>
    <property type="match status" value="1"/>
</dbReference>
<feature type="domain" description="Carboxymuconolactone decarboxylase-like" evidence="1">
    <location>
        <begin position="47"/>
        <end position="130"/>
    </location>
</feature>
<sequence>MGNDEDSMRLPLVDDDVGDSAVRAVFERTIDGSGAVPNLYRQLAHAPELLEAWIAFAWPLRHAAVADRGLRELLILRVAQLQGADYEWRHHWQMAIDCGVGPEALDALARWQQDPEFSPSERAALRMADELTVDGGLSNTTWSELCKHFNERSRVELILTTSFYACVSRVLKGLLTPLESEYRDLPPVPELPH</sequence>
<protein>
    <recommendedName>
        <fullName evidence="1">Carboxymuconolactone decarboxylase-like domain-containing protein</fullName>
    </recommendedName>
</protein>
<dbReference type="Pfam" id="PF02627">
    <property type="entry name" value="CMD"/>
    <property type="match status" value="1"/>
</dbReference>
<dbReference type="SUPFAM" id="SSF69118">
    <property type="entry name" value="AhpD-like"/>
    <property type="match status" value="1"/>
</dbReference>
<evidence type="ECO:0000313" key="2">
    <source>
        <dbReference type="EMBL" id="SVA79168.1"/>
    </source>
</evidence>
<proteinExistence type="predicted"/>
<gene>
    <name evidence="2" type="ORF">METZ01_LOCUS132022</name>
</gene>
<dbReference type="InterPro" id="IPR029032">
    <property type="entry name" value="AhpD-like"/>
</dbReference>
<dbReference type="EMBL" id="UINC01018784">
    <property type="protein sequence ID" value="SVA79168.1"/>
    <property type="molecule type" value="Genomic_DNA"/>
</dbReference>
<accession>A0A381YQ77</accession>
<organism evidence="2">
    <name type="scientific">marine metagenome</name>
    <dbReference type="NCBI Taxonomy" id="408172"/>
    <lineage>
        <taxon>unclassified sequences</taxon>
        <taxon>metagenomes</taxon>
        <taxon>ecological metagenomes</taxon>
    </lineage>
</organism>
<dbReference type="AlphaFoldDB" id="A0A381YQ77"/>
<dbReference type="InterPro" id="IPR003779">
    <property type="entry name" value="CMD-like"/>
</dbReference>
<dbReference type="GO" id="GO:0051920">
    <property type="term" value="F:peroxiredoxin activity"/>
    <property type="evidence" value="ECO:0007669"/>
    <property type="project" value="InterPro"/>
</dbReference>
<evidence type="ECO:0000259" key="1">
    <source>
        <dbReference type="Pfam" id="PF02627"/>
    </source>
</evidence>
<reference evidence="2" key="1">
    <citation type="submission" date="2018-05" db="EMBL/GenBank/DDBJ databases">
        <authorList>
            <person name="Lanie J.A."/>
            <person name="Ng W.-L."/>
            <person name="Kazmierczak K.M."/>
            <person name="Andrzejewski T.M."/>
            <person name="Davidsen T.M."/>
            <person name="Wayne K.J."/>
            <person name="Tettelin H."/>
            <person name="Glass J.I."/>
            <person name="Rusch D."/>
            <person name="Podicherti R."/>
            <person name="Tsui H.-C.T."/>
            <person name="Winkler M.E."/>
        </authorList>
    </citation>
    <scope>NUCLEOTIDE SEQUENCE</scope>
</reference>
<dbReference type="Gene3D" id="1.20.1290.10">
    <property type="entry name" value="AhpD-like"/>
    <property type="match status" value="1"/>
</dbReference>